<dbReference type="InterPro" id="IPR000551">
    <property type="entry name" value="MerR-type_HTH_dom"/>
</dbReference>
<comment type="caution">
    <text evidence="6">The sequence shown here is derived from an EMBL/GenBank/DDBJ whole genome shotgun (WGS) entry which is preliminary data.</text>
</comment>
<organism evidence="6">
    <name type="scientific">Hellea balneolensis</name>
    <dbReference type="NCBI Taxonomy" id="287478"/>
    <lineage>
        <taxon>Bacteria</taxon>
        <taxon>Pseudomonadati</taxon>
        <taxon>Pseudomonadota</taxon>
        <taxon>Alphaproteobacteria</taxon>
        <taxon>Maricaulales</taxon>
        <taxon>Robiginitomaculaceae</taxon>
        <taxon>Hellea</taxon>
    </lineage>
</organism>
<dbReference type="GO" id="GO:0003677">
    <property type="term" value="F:DNA binding"/>
    <property type="evidence" value="ECO:0007669"/>
    <property type="project" value="UniProtKB-KW"/>
</dbReference>
<dbReference type="AlphaFoldDB" id="A0A7C5R0R5"/>
<feature type="domain" description="HTH merR-type" evidence="5">
    <location>
        <begin position="18"/>
        <end position="82"/>
    </location>
</feature>
<keyword evidence="3" id="KW-0238">DNA-binding</keyword>
<evidence type="ECO:0000313" key="6">
    <source>
        <dbReference type="EMBL" id="HHL43124.1"/>
    </source>
</evidence>
<dbReference type="PROSITE" id="PS50937">
    <property type="entry name" value="HTH_MERR_2"/>
    <property type="match status" value="1"/>
</dbReference>
<proteinExistence type="predicted"/>
<protein>
    <submittedName>
        <fullName evidence="6">MerR family transcriptional regulator</fullName>
    </submittedName>
</protein>
<dbReference type="PANTHER" id="PTHR30204">
    <property type="entry name" value="REDOX-CYCLING DRUG-SENSING TRANSCRIPTIONAL ACTIVATOR SOXR"/>
    <property type="match status" value="1"/>
</dbReference>
<name>A0A7C5R0R5_9PROT</name>
<keyword evidence="4" id="KW-0804">Transcription</keyword>
<accession>A0A7C5R0R5</accession>
<evidence type="ECO:0000256" key="2">
    <source>
        <dbReference type="ARBA" id="ARBA00023015"/>
    </source>
</evidence>
<evidence type="ECO:0000256" key="1">
    <source>
        <dbReference type="ARBA" id="ARBA00022491"/>
    </source>
</evidence>
<dbReference type="Proteomes" id="UP000885830">
    <property type="component" value="Unassembled WGS sequence"/>
</dbReference>
<keyword evidence="2" id="KW-0805">Transcription regulation</keyword>
<keyword evidence="1" id="KW-0678">Repressor</keyword>
<evidence type="ECO:0000256" key="3">
    <source>
        <dbReference type="ARBA" id="ARBA00023125"/>
    </source>
</evidence>
<reference evidence="6" key="1">
    <citation type="journal article" date="2020" name="mSystems">
        <title>Genome- and Community-Level Interaction Insights into Carbon Utilization and Element Cycling Functions of Hydrothermarchaeota in Hydrothermal Sediment.</title>
        <authorList>
            <person name="Zhou Z."/>
            <person name="Liu Y."/>
            <person name="Xu W."/>
            <person name="Pan J."/>
            <person name="Luo Z.H."/>
            <person name="Li M."/>
        </authorList>
    </citation>
    <scope>NUCLEOTIDE SEQUENCE [LARGE SCALE GENOMIC DNA]</scope>
    <source>
        <strain evidence="6">HyVt-485</strain>
    </source>
</reference>
<dbReference type="InterPro" id="IPR009061">
    <property type="entry name" value="DNA-bd_dom_put_sf"/>
</dbReference>
<sequence>MPTPKPYAQPSCESLSGIAEVAAHFGITTRAIRFYEDKGLISPRRENGSRVFDHSDKERIKKILRAKRIGFSLDDIKLFMDVIDGEVKSRDELLSRKRDFERVIGNLNRKRDDINALIKDMRAMCAAIDQYVKTAPETRVFEFADAYQSAFRNLDENFIPA</sequence>
<dbReference type="PANTHER" id="PTHR30204:SF69">
    <property type="entry name" value="MERR-FAMILY TRANSCRIPTIONAL REGULATOR"/>
    <property type="match status" value="1"/>
</dbReference>
<dbReference type="Gene3D" id="1.10.1660.10">
    <property type="match status" value="1"/>
</dbReference>
<gene>
    <name evidence="6" type="ORF">ENJ42_05865</name>
</gene>
<evidence type="ECO:0000259" key="5">
    <source>
        <dbReference type="PROSITE" id="PS50937"/>
    </source>
</evidence>
<dbReference type="SMART" id="SM00422">
    <property type="entry name" value="HTH_MERR"/>
    <property type="match status" value="1"/>
</dbReference>
<dbReference type="InterPro" id="IPR047057">
    <property type="entry name" value="MerR_fam"/>
</dbReference>
<dbReference type="GO" id="GO:0003700">
    <property type="term" value="F:DNA-binding transcription factor activity"/>
    <property type="evidence" value="ECO:0007669"/>
    <property type="project" value="InterPro"/>
</dbReference>
<dbReference type="SUPFAM" id="SSF46955">
    <property type="entry name" value="Putative DNA-binding domain"/>
    <property type="match status" value="1"/>
</dbReference>
<evidence type="ECO:0000256" key="4">
    <source>
        <dbReference type="ARBA" id="ARBA00023163"/>
    </source>
</evidence>
<dbReference type="Pfam" id="PF13411">
    <property type="entry name" value="MerR_1"/>
    <property type="match status" value="1"/>
</dbReference>
<dbReference type="EMBL" id="DRMJ01000298">
    <property type="protein sequence ID" value="HHL43124.1"/>
    <property type="molecule type" value="Genomic_DNA"/>
</dbReference>